<dbReference type="Proteomes" id="UP001365781">
    <property type="component" value="Unassembled WGS sequence"/>
</dbReference>
<evidence type="ECO:0000313" key="2">
    <source>
        <dbReference type="Proteomes" id="UP001365781"/>
    </source>
</evidence>
<protein>
    <submittedName>
        <fullName evidence="1">Uncharacterized protein</fullName>
    </submittedName>
</protein>
<reference evidence="1 2" key="1">
    <citation type="submission" date="2024-03" db="EMBL/GenBank/DDBJ databases">
        <title>First Report of Pectobacterium brasiliscabiei causing potato scab in china.</title>
        <authorList>
            <person name="Handique U."/>
        </authorList>
    </citation>
    <scope>NUCLEOTIDE SEQUENCE [LARGE SCALE GENOMIC DNA]</scope>
    <source>
        <strain evidence="1 2">ZRIMU1503</strain>
    </source>
</reference>
<keyword evidence="2" id="KW-1185">Reference proteome</keyword>
<proteinExistence type="predicted"/>
<dbReference type="RefSeq" id="WP_336535337.1">
    <property type="nucleotide sequence ID" value="NZ_JBBAYL010000002.1"/>
</dbReference>
<dbReference type="EMBL" id="JBBAYM010000001">
    <property type="protein sequence ID" value="MEI5607648.1"/>
    <property type="molecule type" value="Genomic_DNA"/>
</dbReference>
<sequence length="41" mass="4189">MRNKHRLRGSGSRTMVYGTTAVLAVTGLGASTALAGTTRAP</sequence>
<name>A0ABU8G386_9ACTN</name>
<gene>
    <name evidence="1" type="ORF">WB403_00535</name>
</gene>
<accession>A0ABU8G386</accession>
<evidence type="ECO:0000313" key="1">
    <source>
        <dbReference type="EMBL" id="MEI5607648.1"/>
    </source>
</evidence>
<comment type="caution">
    <text evidence="1">The sequence shown here is derived from an EMBL/GenBank/DDBJ whole genome shotgun (WGS) entry which is preliminary data.</text>
</comment>
<organism evidence="1 2">
    <name type="scientific">Streptomyces brasiliscabiei</name>
    <dbReference type="NCBI Taxonomy" id="2736302"/>
    <lineage>
        <taxon>Bacteria</taxon>
        <taxon>Bacillati</taxon>
        <taxon>Actinomycetota</taxon>
        <taxon>Actinomycetes</taxon>
        <taxon>Kitasatosporales</taxon>
        <taxon>Streptomycetaceae</taxon>
        <taxon>Streptomyces</taxon>
    </lineage>
</organism>